<evidence type="ECO:0000256" key="4">
    <source>
        <dbReference type="ARBA" id="ARBA00012926"/>
    </source>
</evidence>
<keyword evidence="8" id="KW-0809">Transit peptide</keyword>
<keyword evidence="10" id="KW-0411">Iron-sulfur</keyword>
<reference evidence="18" key="1">
    <citation type="submission" date="2018-01" db="EMBL/GenBank/DDBJ databases">
        <authorList>
            <person name="Regsiter A."/>
            <person name="William W."/>
        </authorList>
    </citation>
    <scope>NUCLEOTIDE SEQUENCE</scope>
    <source>
        <strain evidence="18">TRIP AH-1</strain>
    </source>
</reference>
<name>A0A445MZ15_9BACT</name>
<dbReference type="UniPathway" id="UPA00223">
    <property type="reaction ID" value="UER00718"/>
</dbReference>
<sequence length="750" mass="81408">MNRAFDPSTATDILDKKRRLLGRGLSYSEKILFLHEENGSKNSLPVRGKDQIRLFPDRVIMQDATAQMTMLQFIQTGFVKTRVPATIHCDHLLRAGKGAGRDLEDGLIANREIYEFLSSSAAKYGLGFWRPGSGIMHQVVLENYVIPGCLMVGTDSHTPNAGGLGAIAIGVGGADAAEVMAGFPFETTMPHLVGVRLIGRLKGWASSKDVAFEMLRRFTVKGGTGKIFEYFGPGAANLSATDKATIANMGAELGATTSVFLYDQSMDAYLRNVGRLHDADITKSIQESLTQDKECTKNPEKVFDEIVEIDLEKIIPSHAGPFSPDRVTEVRDFKFITKSENSEDISAVLLGSCTNSSYADLYSAAQVLKQGARHGLRPKVPLMLSPGSLQVYETIRRDGILDELLESGAIVLCASCGPCIGQWDRKDVDNGVSNCIFTTFNRNFKGRNDGNPETRAFLTSPAVAAALSISANAGFDPERDLLSGADGVKFKLEAPSPPALPEKGLVDTKTGFVAPPEDGCGIEIIMDPDSERLALLRPFDAWDGMDFVDLPVLVKTKGKTTTDHISPGGKWLRYRGHLAKISQNLLEGAVNAFTGETGAGVNAVTGERNIKFSELGVYYRENTGGFVIIGDENYGEGSSREHAAMCPRFMGAKAVIARSFARIHEANLKKQGILALHFLSYSDYDKIGEYDRVSIVGLSGLEPGKSLTALIKKKDNTVVEICLGHSLTEKQIEWFKAGSALNAMLQKVKM</sequence>
<dbReference type="PANTHER" id="PTHR43160">
    <property type="entry name" value="ACONITATE HYDRATASE B"/>
    <property type="match status" value="1"/>
</dbReference>
<evidence type="ECO:0000256" key="6">
    <source>
        <dbReference type="ARBA" id="ARBA00022532"/>
    </source>
</evidence>
<dbReference type="Pfam" id="PF00330">
    <property type="entry name" value="Aconitase"/>
    <property type="match status" value="1"/>
</dbReference>
<keyword evidence="6" id="KW-0816">Tricarboxylic acid cycle</keyword>
<evidence type="ECO:0000256" key="11">
    <source>
        <dbReference type="ARBA" id="ARBA00023239"/>
    </source>
</evidence>
<evidence type="ECO:0000259" key="17">
    <source>
        <dbReference type="Pfam" id="PF00694"/>
    </source>
</evidence>
<evidence type="ECO:0000313" key="18">
    <source>
        <dbReference type="EMBL" id="SPD74663.1"/>
    </source>
</evidence>
<dbReference type="AlphaFoldDB" id="A0A445MZ15"/>
<evidence type="ECO:0000256" key="8">
    <source>
        <dbReference type="ARBA" id="ARBA00022946"/>
    </source>
</evidence>
<evidence type="ECO:0000256" key="13">
    <source>
        <dbReference type="ARBA" id="ARBA00029682"/>
    </source>
</evidence>
<dbReference type="EC" id="4.2.1.3" evidence="4"/>
<protein>
    <recommendedName>
        <fullName evidence="5">Aconitate hydratase A</fullName>
        <ecNumber evidence="4">4.2.1.3</ecNumber>
    </recommendedName>
    <alternativeName>
        <fullName evidence="13">Citrate hydro-lyase</fullName>
    </alternativeName>
    <alternativeName>
        <fullName evidence="15">Iron-responsive protein-like</fullName>
    </alternativeName>
    <alternativeName>
        <fullName evidence="14">RNA-binding protein</fullName>
    </alternativeName>
</protein>
<dbReference type="GO" id="GO:0005829">
    <property type="term" value="C:cytosol"/>
    <property type="evidence" value="ECO:0007669"/>
    <property type="project" value="TreeGrafter"/>
</dbReference>
<dbReference type="NCBIfam" id="TIGR01340">
    <property type="entry name" value="aconitase_mito"/>
    <property type="match status" value="1"/>
</dbReference>
<dbReference type="PROSITE" id="PS00450">
    <property type="entry name" value="ACONITASE_1"/>
    <property type="match status" value="1"/>
</dbReference>
<keyword evidence="11" id="KW-0456">Lyase</keyword>
<dbReference type="InterPro" id="IPR001030">
    <property type="entry name" value="Acoase/IPM_deHydtase_lsu_aba"/>
</dbReference>
<dbReference type="PANTHER" id="PTHR43160:SF3">
    <property type="entry name" value="ACONITATE HYDRATASE, MITOCHONDRIAL"/>
    <property type="match status" value="1"/>
</dbReference>
<evidence type="ECO:0000259" key="16">
    <source>
        <dbReference type="Pfam" id="PF00330"/>
    </source>
</evidence>
<dbReference type="InterPro" id="IPR015932">
    <property type="entry name" value="Aconitase_dom2"/>
</dbReference>
<proteinExistence type="inferred from homology"/>
<evidence type="ECO:0000256" key="10">
    <source>
        <dbReference type="ARBA" id="ARBA00023014"/>
    </source>
</evidence>
<feature type="domain" description="Aconitase/3-isopropylmalate dehydratase large subunit alpha/beta/alpha" evidence="16">
    <location>
        <begin position="50"/>
        <end position="470"/>
    </location>
</feature>
<dbReference type="InterPro" id="IPR015928">
    <property type="entry name" value="Aconitase/3IPM_dehydase_swvl"/>
</dbReference>
<dbReference type="InterPro" id="IPR000573">
    <property type="entry name" value="AconitaseA/IPMdHydase_ssu_swvl"/>
</dbReference>
<keyword evidence="9" id="KW-0408">Iron</keyword>
<dbReference type="NCBIfam" id="NF005558">
    <property type="entry name" value="PRK07229.1"/>
    <property type="match status" value="1"/>
</dbReference>
<dbReference type="PROSITE" id="PS01244">
    <property type="entry name" value="ACONITASE_2"/>
    <property type="match status" value="1"/>
</dbReference>
<evidence type="ECO:0000256" key="1">
    <source>
        <dbReference type="ARBA" id="ARBA00001966"/>
    </source>
</evidence>
<evidence type="ECO:0000256" key="12">
    <source>
        <dbReference type="ARBA" id="ARBA00023501"/>
    </source>
</evidence>
<dbReference type="GO" id="GO:0046872">
    <property type="term" value="F:metal ion binding"/>
    <property type="evidence" value="ECO:0007669"/>
    <property type="project" value="UniProtKB-KW"/>
</dbReference>
<dbReference type="InterPro" id="IPR036008">
    <property type="entry name" value="Aconitase_4Fe-4S_dom"/>
</dbReference>
<dbReference type="GO" id="GO:0003994">
    <property type="term" value="F:aconitate hydratase activity"/>
    <property type="evidence" value="ECO:0007669"/>
    <property type="project" value="UniProtKB-EC"/>
</dbReference>
<accession>A0A445MZ15</accession>
<dbReference type="InterPro" id="IPR015931">
    <property type="entry name" value="Acnase/IPM_dHydase_lsu_aba_1/3"/>
</dbReference>
<evidence type="ECO:0000256" key="9">
    <source>
        <dbReference type="ARBA" id="ARBA00023004"/>
    </source>
</evidence>
<dbReference type="Gene3D" id="3.20.19.10">
    <property type="entry name" value="Aconitase, domain 4"/>
    <property type="match status" value="1"/>
</dbReference>
<dbReference type="InterPro" id="IPR006248">
    <property type="entry name" value="Aconitase_mito-like"/>
</dbReference>
<dbReference type="EMBL" id="OJIN01000169">
    <property type="protein sequence ID" value="SPD74663.1"/>
    <property type="molecule type" value="Genomic_DNA"/>
</dbReference>
<dbReference type="GO" id="GO:0006099">
    <property type="term" value="P:tricarboxylic acid cycle"/>
    <property type="evidence" value="ECO:0007669"/>
    <property type="project" value="UniProtKB-UniPathway"/>
</dbReference>
<evidence type="ECO:0000256" key="15">
    <source>
        <dbReference type="ARBA" id="ARBA00031977"/>
    </source>
</evidence>
<comment type="catalytic activity">
    <reaction evidence="12">
        <text>citrate = D-threo-isocitrate</text>
        <dbReference type="Rhea" id="RHEA:10336"/>
        <dbReference type="ChEBI" id="CHEBI:15562"/>
        <dbReference type="ChEBI" id="CHEBI:16947"/>
        <dbReference type="EC" id="4.2.1.3"/>
    </reaction>
</comment>
<comment type="similarity">
    <text evidence="3">Belongs to the aconitase/IPM isomerase family.</text>
</comment>
<dbReference type="Gene3D" id="3.30.499.10">
    <property type="entry name" value="Aconitase, domain 3"/>
    <property type="match status" value="2"/>
</dbReference>
<comment type="pathway">
    <text evidence="2">Carbohydrate metabolism; tricarboxylic acid cycle; isocitrate from oxaloacetate: step 2/2.</text>
</comment>
<evidence type="ECO:0000256" key="5">
    <source>
        <dbReference type="ARBA" id="ARBA00019378"/>
    </source>
</evidence>
<dbReference type="Pfam" id="PF00694">
    <property type="entry name" value="Aconitase_C"/>
    <property type="match status" value="1"/>
</dbReference>
<comment type="cofactor">
    <cofactor evidence="1">
        <name>[4Fe-4S] cluster</name>
        <dbReference type="ChEBI" id="CHEBI:49883"/>
    </cofactor>
</comment>
<dbReference type="GO" id="GO:0051539">
    <property type="term" value="F:4 iron, 4 sulfur cluster binding"/>
    <property type="evidence" value="ECO:0007669"/>
    <property type="project" value="InterPro"/>
</dbReference>
<evidence type="ECO:0000256" key="7">
    <source>
        <dbReference type="ARBA" id="ARBA00022723"/>
    </source>
</evidence>
<keyword evidence="7" id="KW-0479">Metal-binding</keyword>
<dbReference type="InterPro" id="IPR018136">
    <property type="entry name" value="Aconitase_4Fe-4S_BS"/>
</dbReference>
<dbReference type="SUPFAM" id="SSF52016">
    <property type="entry name" value="LeuD/IlvD-like"/>
    <property type="match status" value="1"/>
</dbReference>
<dbReference type="PRINTS" id="PR00415">
    <property type="entry name" value="ACONITASE"/>
</dbReference>
<evidence type="ECO:0000256" key="3">
    <source>
        <dbReference type="ARBA" id="ARBA00007185"/>
    </source>
</evidence>
<dbReference type="SUPFAM" id="SSF53732">
    <property type="entry name" value="Aconitase iron-sulfur domain"/>
    <property type="match status" value="1"/>
</dbReference>
<organism evidence="18">
    <name type="scientific">uncultured Desulfobacterium sp</name>
    <dbReference type="NCBI Taxonomy" id="201089"/>
    <lineage>
        <taxon>Bacteria</taxon>
        <taxon>Pseudomonadati</taxon>
        <taxon>Thermodesulfobacteriota</taxon>
        <taxon>Desulfobacteria</taxon>
        <taxon>Desulfobacterales</taxon>
        <taxon>Desulfobacteriaceae</taxon>
        <taxon>Desulfobacterium</taxon>
        <taxon>environmental samples</taxon>
    </lineage>
</organism>
<feature type="domain" description="Aconitase A/isopropylmalate dehydratase small subunit swivel" evidence="17">
    <location>
        <begin position="551"/>
        <end position="678"/>
    </location>
</feature>
<dbReference type="Gene3D" id="3.40.1060.10">
    <property type="entry name" value="Aconitase, Domain 2"/>
    <property type="match status" value="1"/>
</dbReference>
<evidence type="ECO:0000256" key="2">
    <source>
        <dbReference type="ARBA" id="ARBA00004717"/>
    </source>
</evidence>
<dbReference type="InterPro" id="IPR050926">
    <property type="entry name" value="Aconitase/IPM_isomerase"/>
</dbReference>
<evidence type="ECO:0000256" key="14">
    <source>
        <dbReference type="ARBA" id="ARBA00031081"/>
    </source>
</evidence>
<gene>
    <name evidence="18" type="ORF">PITCH_A290047</name>
</gene>